<protein>
    <recommendedName>
        <fullName evidence="3">Bacteriophage Gp15 protein</fullName>
    </recommendedName>
</protein>
<accession>A0A7W8GC02</accession>
<evidence type="ECO:0000313" key="1">
    <source>
        <dbReference type="EMBL" id="MBB5227429.1"/>
    </source>
</evidence>
<comment type="caution">
    <text evidence="1">The sequence shown here is derived from an EMBL/GenBank/DDBJ whole genome shotgun (WGS) entry which is preliminary data.</text>
</comment>
<dbReference type="Proteomes" id="UP000518887">
    <property type="component" value="Unassembled WGS sequence"/>
</dbReference>
<dbReference type="RefSeq" id="WP_184661653.1">
    <property type="nucleotide sequence ID" value="NZ_CP031518.1"/>
</dbReference>
<dbReference type="EMBL" id="JACHFQ010000011">
    <property type="protein sequence ID" value="MBB5227429.1"/>
    <property type="molecule type" value="Genomic_DNA"/>
</dbReference>
<reference evidence="1 2" key="1">
    <citation type="submission" date="2020-08" db="EMBL/GenBank/DDBJ databases">
        <title>Genomic Encyclopedia of Type Strains, Phase IV (KMG-IV): sequencing the most valuable type-strain genomes for metagenomic binning, comparative biology and taxonomic classification.</title>
        <authorList>
            <person name="Goeker M."/>
        </authorList>
    </citation>
    <scope>NUCLEOTIDE SEQUENCE [LARGE SCALE GENOMIC DNA]</scope>
    <source>
        <strain evidence="1 2">DSM 103462</strain>
    </source>
</reference>
<evidence type="ECO:0008006" key="3">
    <source>
        <dbReference type="Google" id="ProtNLM"/>
    </source>
</evidence>
<dbReference type="Pfam" id="PF06854">
    <property type="entry name" value="Phage_Gp15"/>
    <property type="match status" value="1"/>
</dbReference>
<evidence type="ECO:0000313" key="2">
    <source>
        <dbReference type="Proteomes" id="UP000518887"/>
    </source>
</evidence>
<organism evidence="1 2">
    <name type="scientific">Treponema ruminis</name>
    <dbReference type="NCBI Taxonomy" id="744515"/>
    <lineage>
        <taxon>Bacteria</taxon>
        <taxon>Pseudomonadati</taxon>
        <taxon>Spirochaetota</taxon>
        <taxon>Spirochaetia</taxon>
        <taxon>Spirochaetales</taxon>
        <taxon>Treponemataceae</taxon>
        <taxon>Treponema</taxon>
    </lineage>
</organism>
<dbReference type="InterPro" id="IPR009660">
    <property type="entry name" value="Phage_A500_Gp15"/>
</dbReference>
<dbReference type="AlphaFoldDB" id="A0A7W8GC02"/>
<name>A0A7W8GC02_9SPIR</name>
<keyword evidence="2" id="KW-1185">Reference proteome</keyword>
<proteinExistence type="predicted"/>
<sequence length="188" mass="22454">MLDLAKANAPEAVTVAGVFYPIKTDFRFWLMFSRLLTSQESCFADFDFLYQNQWQIPEDRKAGFDALLDFFINKKELPRILEENDNKNVLDYELDAELIYAAFYEQYKIDLLDEKTRLHWWKFKALLSGLHGTKLNEIMAFRCFDENDRTEWKQAQIMNRKRWELPEKVTAEEKKAADEFDRLLEKKG</sequence>
<gene>
    <name evidence="1" type="ORF">HNP76_002829</name>
</gene>